<feature type="region of interest" description="Disordered" evidence="1">
    <location>
        <begin position="77"/>
        <end position="100"/>
    </location>
</feature>
<keyword evidence="3" id="KW-1185">Reference proteome</keyword>
<dbReference type="SUPFAM" id="SSF68906">
    <property type="entry name" value="SAP domain"/>
    <property type="match status" value="1"/>
</dbReference>
<dbReference type="AlphaFoldDB" id="A0A1B0ALD4"/>
<dbReference type="EMBL" id="JXJN01030933">
    <property type="status" value="NOT_ANNOTATED_CDS"/>
    <property type="molecule type" value="Genomic_DNA"/>
</dbReference>
<evidence type="ECO:0000313" key="2">
    <source>
        <dbReference type="EnsemblMetazoa" id="GPPI000736-PA"/>
    </source>
</evidence>
<dbReference type="Proteomes" id="UP000092460">
    <property type="component" value="Unassembled WGS sequence"/>
</dbReference>
<name>A0A1B0ALD4_9MUSC</name>
<organism evidence="2 3">
    <name type="scientific">Glossina palpalis gambiensis</name>
    <dbReference type="NCBI Taxonomy" id="67801"/>
    <lineage>
        <taxon>Eukaryota</taxon>
        <taxon>Metazoa</taxon>
        <taxon>Ecdysozoa</taxon>
        <taxon>Arthropoda</taxon>
        <taxon>Hexapoda</taxon>
        <taxon>Insecta</taxon>
        <taxon>Pterygota</taxon>
        <taxon>Neoptera</taxon>
        <taxon>Endopterygota</taxon>
        <taxon>Diptera</taxon>
        <taxon>Brachycera</taxon>
        <taxon>Muscomorpha</taxon>
        <taxon>Hippoboscoidea</taxon>
        <taxon>Glossinidae</taxon>
        <taxon>Glossina</taxon>
    </lineage>
</organism>
<dbReference type="VEuPathDB" id="VectorBase:GPPI000736"/>
<proteinExistence type="predicted"/>
<reference evidence="2" key="2">
    <citation type="submission" date="2020-05" db="UniProtKB">
        <authorList>
            <consortium name="EnsemblMetazoa"/>
        </authorList>
    </citation>
    <scope>IDENTIFICATION</scope>
    <source>
        <strain evidence="2">IAEA</strain>
    </source>
</reference>
<evidence type="ECO:0000256" key="1">
    <source>
        <dbReference type="SAM" id="MobiDB-lite"/>
    </source>
</evidence>
<sequence length="100" mass="11458">MTSPLRVTWLKSLRRDELQACLGEIDLDISGTVQEMRRRWAQFINQHHKPEVVTRLLELPTELEAFTRQRSLSPVLHARTGADGMPIEMPFASTDNEETG</sequence>
<protein>
    <submittedName>
        <fullName evidence="2">Uncharacterized protein</fullName>
    </submittedName>
</protein>
<accession>A0A1B0ALD4</accession>
<dbReference type="EnsemblMetazoa" id="GPPI000736-RA">
    <property type="protein sequence ID" value="GPPI000736-PA"/>
    <property type="gene ID" value="GPPI000736"/>
</dbReference>
<dbReference type="InterPro" id="IPR036361">
    <property type="entry name" value="SAP_dom_sf"/>
</dbReference>
<reference evidence="3" key="1">
    <citation type="submission" date="2015-01" db="EMBL/GenBank/DDBJ databases">
        <authorList>
            <person name="Aksoy S."/>
            <person name="Warren W."/>
            <person name="Wilson R.K."/>
        </authorList>
    </citation>
    <scope>NUCLEOTIDE SEQUENCE [LARGE SCALE GENOMIC DNA]</scope>
    <source>
        <strain evidence="3">IAEA</strain>
    </source>
</reference>
<evidence type="ECO:0000313" key="3">
    <source>
        <dbReference type="Proteomes" id="UP000092460"/>
    </source>
</evidence>
<dbReference type="STRING" id="67801.A0A1B0ALD4"/>